<accession>A0AAE1PLE7</accession>
<dbReference type="EMBL" id="JAWZYT010001698">
    <property type="protein sequence ID" value="KAK4309896.1"/>
    <property type="molecule type" value="Genomic_DNA"/>
</dbReference>
<dbReference type="Proteomes" id="UP001292094">
    <property type="component" value="Unassembled WGS sequence"/>
</dbReference>
<organism evidence="2 3">
    <name type="scientific">Petrolisthes manimaculis</name>
    <dbReference type="NCBI Taxonomy" id="1843537"/>
    <lineage>
        <taxon>Eukaryota</taxon>
        <taxon>Metazoa</taxon>
        <taxon>Ecdysozoa</taxon>
        <taxon>Arthropoda</taxon>
        <taxon>Crustacea</taxon>
        <taxon>Multicrustacea</taxon>
        <taxon>Malacostraca</taxon>
        <taxon>Eumalacostraca</taxon>
        <taxon>Eucarida</taxon>
        <taxon>Decapoda</taxon>
        <taxon>Pleocyemata</taxon>
        <taxon>Anomura</taxon>
        <taxon>Galatheoidea</taxon>
        <taxon>Porcellanidae</taxon>
        <taxon>Petrolisthes</taxon>
    </lineage>
</organism>
<proteinExistence type="predicted"/>
<sequence>MEMKVTLGYWSVVPRCSSLTWGLEKRFGERLCAVRVRGPLALRGHVEELPGARSPVTTITGSSPRDVTASSSNS</sequence>
<evidence type="ECO:0000313" key="2">
    <source>
        <dbReference type="EMBL" id="KAK4309896.1"/>
    </source>
</evidence>
<keyword evidence="3" id="KW-1185">Reference proteome</keyword>
<dbReference type="AlphaFoldDB" id="A0AAE1PLE7"/>
<protein>
    <submittedName>
        <fullName evidence="2">Uncharacterized protein</fullName>
    </submittedName>
</protein>
<evidence type="ECO:0000256" key="1">
    <source>
        <dbReference type="SAM" id="MobiDB-lite"/>
    </source>
</evidence>
<feature type="region of interest" description="Disordered" evidence="1">
    <location>
        <begin position="52"/>
        <end position="74"/>
    </location>
</feature>
<comment type="caution">
    <text evidence="2">The sequence shown here is derived from an EMBL/GenBank/DDBJ whole genome shotgun (WGS) entry which is preliminary data.</text>
</comment>
<name>A0AAE1PLE7_9EUCA</name>
<gene>
    <name evidence="2" type="ORF">Pmani_018504</name>
</gene>
<feature type="compositionally biased region" description="Polar residues" evidence="1">
    <location>
        <begin position="55"/>
        <end position="74"/>
    </location>
</feature>
<evidence type="ECO:0000313" key="3">
    <source>
        <dbReference type="Proteomes" id="UP001292094"/>
    </source>
</evidence>
<reference evidence="2" key="1">
    <citation type="submission" date="2023-11" db="EMBL/GenBank/DDBJ databases">
        <title>Genome assemblies of two species of porcelain crab, Petrolisthes cinctipes and Petrolisthes manimaculis (Anomura: Porcellanidae).</title>
        <authorList>
            <person name="Angst P."/>
        </authorList>
    </citation>
    <scope>NUCLEOTIDE SEQUENCE</scope>
    <source>
        <strain evidence="2">PB745_02</strain>
        <tissue evidence="2">Gill</tissue>
    </source>
</reference>